<accession>X1C868</accession>
<reference evidence="2" key="1">
    <citation type="journal article" date="2014" name="Front. Microbiol.">
        <title>High frequency of phylogenetically diverse reductive dehalogenase-homologous genes in deep subseafloor sedimentary metagenomes.</title>
        <authorList>
            <person name="Kawai M."/>
            <person name="Futagami T."/>
            <person name="Toyoda A."/>
            <person name="Takaki Y."/>
            <person name="Nishi S."/>
            <person name="Hori S."/>
            <person name="Arai W."/>
            <person name="Tsubouchi T."/>
            <person name="Morono Y."/>
            <person name="Uchiyama I."/>
            <person name="Ito T."/>
            <person name="Fujiyama A."/>
            <person name="Inagaki F."/>
            <person name="Takami H."/>
        </authorList>
    </citation>
    <scope>NUCLEOTIDE SEQUENCE</scope>
    <source>
        <strain evidence="2">Expedition CK06-06</strain>
    </source>
</reference>
<evidence type="ECO:0000256" key="1">
    <source>
        <dbReference type="SAM" id="Phobius"/>
    </source>
</evidence>
<dbReference type="AlphaFoldDB" id="X1C868"/>
<feature type="transmembrane region" description="Helical" evidence="1">
    <location>
        <begin position="128"/>
        <end position="146"/>
    </location>
</feature>
<keyword evidence="1" id="KW-1133">Transmembrane helix</keyword>
<dbReference type="EMBL" id="BART01021822">
    <property type="protein sequence ID" value="GAH04271.1"/>
    <property type="molecule type" value="Genomic_DNA"/>
</dbReference>
<keyword evidence="1" id="KW-0472">Membrane</keyword>
<sequence length="148" mass="15598">MSLMASMSQTLNVTVKEVEIDTALTLAVSPATTVSPGAPLDFYGELSRADTGASVEGQTVRLRQPPGGDVVGEGVTDSEGNYLIQISAPMQPRTYPYRTVFEGTAALSHSESKTLGVGVGLEVPIEPIWIIASLLSAFILIGFSFAHK</sequence>
<gene>
    <name evidence="2" type="ORF">S01H4_40139</name>
</gene>
<organism evidence="2">
    <name type="scientific">marine sediment metagenome</name>
    <dbReference type="NCBI Taxonomy" id="412755"/>
    <lineage>
        <taxon>unclassified sequences</taxon>
        <taxon>metagenomes</taxon>
        <taxon>ecological metagenomes</taxon>
    </lineage>
</organism>
<comment type="caution">
    <text evidence="2">The sequence shown here is derived from an EMBL/GenBank/DDBJ whole genome shotgun (WGS) entry which is preliminary data.</text>
</comment>
<proteinExistence type="predicted"/>
<name>X1C868_9ZZZZ</name>
<evidence type="ECO:0000313" key="2">
    <source>
        <dbReference type="EMBL" id="GAH04271.1"/>
    </source>
</evidence>
<keyword evidence="1" id="KW-0812">Transmembrane</keyword>
<protein>
    <submittedName>
        <fullName evidence="2">Uncharacterized protein</fullName>
    </submittedName>
</protein>